<dbReference type="AlphaFoldDB" id="A0A1F7UNN6"/>
<accession>A0A1F7UNN6</accession>
<dbReference type="PANTHER" id="PTHR38471">
    <property type="entry name" value="FOUR HELIX BUNDLE PROTEIN"/>
    <property type="match status" value="1"/>
</dbReference>
<protein>
    <submittedName>
        <fullName evidence="1">Four helix bundle protein</fullName>
    </submittedName>
</protein>
<gene>
    <name evidence="1" type="ORF">A3B21_00650</name>
</gene>
<dbReference type="EMBL" id="MGEJ01000022">
    <property type="protein sequence ID" value="OGL79886.1"/>
    <property type="molecule type" value="Genomic_DNA"/>
</dbReference>
<dbReference type="SUPFAM" id="SSF158446">
    <property type="entry name" value="IVS-encoded protein-like"/>
    <property type="match status" value="1"/>
</dbReference>
<evidence type="ECO:0000313" key="1">
    <source>
        <dbReference type="EMBL" id="OGL79886.1"/>
    </source>
</evidence>
<proteinExistence type="predicted"/>
<dbReference type="Proteomes" id="UP000176897">
    <property type="component" value="Unassembled WGS sequence"/>
</dbReference>
<evidence type="ECO:0000313" key="2">
    <source>
        <dbReference type="Proteomes" id="UP000176897"/>
    </source>
</evidence>
<dbReference type="CDD" id="cd16377">
    <property type="entry name" value="23S_rRNA_IVP_like"/>
    <property type="match status" value="1"/>
</dbReference>
<comment type="caution">
    <text evidence="1">The sequence shown here is derived from an EMBL/GenBank/DDBJ whole genome shotgun (WGS) entry which is preliminary data.</text>
</comment>
<dbReference type="NCBIfam" id="TIGR02436">
    <property type="entry name" value="four helix bundle protein"/>
    <property type="match status" value="1"/>
</dbReference>
<organism evidence="1 2">
    <name type="scientific">Candidatus Uhrbacteria bacterium RIFCSPLOWO2_01_FULL_47_24</name>
    <dbReference type="NCBI Taxonomy" id="1802401"/>
    <lineage>
        <taxon>Bacteria</taxon>
        <taxon>Candidatus Uhriibacteriota</taxon>
    </lineage>
</organism>
<dbReference type="PANTHER" id="PTHR38471:SF2">
    <property type="entry name" value="FOUR HELIX BUNDLE PROTEIN"/>
    <property type="match status" value="1"/>
</dbReference>
<sequence>MANIKSFKELGVWQKAHDLVLFIYKISQSFPEVERFGITSQLRRAAVSIAANIVEGFHRYTVHDSLHFYTIAQGSLEETRYHCLLAHDLGYIDNNNYQQLEDLITEVSKMLTAWIHSQRVSAQ</sequence>
<dbReference type="STRING" id="1802401.A3B21_00650"/>
<dbReference type="Pfam" id="PF05635">
    <property type="entry name" value="23S_rRNA_IVP"/>
    <property type="match status" value="1"/>
</dbReference>
<name>A0A1F7UNN6_9BACT</name>
<dbReference type="InterPro" id="IPR036583">
    <property type="entry name" value="23S_rRNA_IVS_sf"/>
</dbReference>
<dbReference type="InterPro" id="IPR012657">
    <property type="entry name" value="23S_rRNA-intervening_sequence"/>
</dbReference>
<dbReference type="Gene3D" id="1.20.1440.60">
    <property type="entry name" value="23S rRNA-intervening sequence"/>
    <property type="match status" value="1"/>
</dbReference>
<reference evidence="1 2" key="1">
    <citation type="journal article" date="2016" name="Nat. Commun.">
        <title>Thousands of microbial genomes shed light on interconnected biogeochemical processes in an aquifer system.</title>
        <authorList>
            <person name="Anantharaman K."/>
            <person name="Brown C.T."/>
            <person name="Hug L.A."/>
            <person name="Sharon I."/>
            <person name="Castelle C.J."/>
            <person name="Probst A.J."/>
            <person name="Thomas B.C."/>
            <person name="Singh A."/>
            <person name="Wilkins M.J."/>
            <person name="Karaoz U."/>
            <person name="Brodie E.L."/>
            <person name="Williams K.H."/>
            <person name="Hubbard S.S."/>
            <person name="Banfield J.F."/>
        </authorList>
    </citation>
    <scope>NUCLEOTIDE SEQUENCE [LARGE SCALE GENOMIC DNA]</scope>
</reference>